<dbReference type="Gene3D" id="1.25.10.10">
    <property type="entry name" value="Leucine-rich Repeat Variant"/>
    <property type="match status" value="1"/>
</dbReference>
<evidence type="ECO:0000259" key="4">
    <source>
        <dbReference type="PROSITE" id="PS50166"/>
    </source>
</evidence>
<keyword evidence="3" id="KW-0539">Nucleus</keyword>
<evidence type="ECO:0000313" key="5">
    <source>
        <dbReference type="EnsemblPlants" id="QL03p044436:mrna"/>
    </source>
</evidence>
<reference evidence="5 6" key="1">
    <citation type="journal article" date="2016" name="G3 (Bethesda)">
        <title>First Draft Assembly and Annotation of the Genome of a California Endemic Oak Quercus lobata Nee (Fagaceae).</title>
        <authorList>
            <person name="Sork V.L."/>
            <person name="Fitz-Gibbon S.T."/>
            <person name="Puiu D."/>
            <person name="Crepeau M."/>
            <person name="Gugger P.F."/>
            <person name="Sherman R."/>
            <person name="Stevens K."/>
            <person name="Langley C.H."/>
            <person name="Pellegrini M."/>
            <person name="Salzberg S.L."/>
        </authorList>
    </citation>
    <scope>NUCLEOTIDE SEQUENCE [LARGE SCALE GENOMIC DNA]</scope>
    <source>
        <strain evidence="5 6">cv. SW786</strain>
    </source>
</reference>
<name>A0A7N2R1H7_QUELO</name>
<sequence length="592" mass="68459">MKLQTSKVTLEYSAVLLKQFVKKHWQEGEDSFEHPAVSSDEKAVIRILLLMSLDDPQRKICTAISMAVASIAVYDWPEEWPDLLPFLLKLISDQTNMNGATHATLLESSNVAIEEEVQCTIAEQAWLGFSFLSMGAGFEWMRMEAMRASGFGEWMRMEAIQAPRFGGSYTWSSGSDQHSMSRIDKALVSHDWEDHYPDVIQRVLPRPISDQFPILVEAGRMLRGKSPFRFKNMWLKIDGFTERDHSWWNQYSFSGTPSFVLAKKLKALKGDIIQWNQSVFGNVGRQKKELLETLKLLDAKEGEYGLFEVEIGLEFDQIEGLERDWLERRFEKEEILRVVKELEGDKVPDPDALIPKKNGASNIGDFRPISLVGRVYKILAKALANRLKEVLDQLISEARNSFVGDLLKRMGFGVRWCRWIRTCIFTVQFSVLVNGFPAEFFGSSRGLRQGDLLSSMLFLVMMEVFSKMMKRAEGDNLRGRGMDFVDWCIMCRCNVETVDHLLLHCGKAYWLWSLVFRSFGIARVLPRSVVDTLFGWWNWLGKHLSRVWNLAPLCLMWCLWRERNWRTFEDMESFDDQLLASFSGSLFDWFRA</sequence>
<protein>
    <recommendedName>
        <fullName evidence="4">Importin N-terminal domain-containing protein</fullName>
    </recommendedName>
</protein>
<dbReference type="GO" id="GO:0031267">
    <property type="term" value="F:small GTPase binding"/>
    <property type="evidence" value="ECO:0007669"/>
    <property type="project" value="InterPro"/>
</dbReference>
<feature type="domain" description="Importin N-terminal" evidence="4">
    <location>
        <begin position="13"/>
        <end position="55"/>
    </location>
</feature>
<dbReference type="Proteomes" id="UP000594261">
    <property type="component" value="Chromosome 3"/>
</dbReference>
<dbReference type="InterPro" id="IPR001494">
    <property type="entry name" value="Importin-beta_N"/>
</dbReference>
<dbReference type="GO" id="GO:0006606">
    <property type="term" value="P:protein import into nucleus"/>
    <property type="evidence" value="ECO:0007669"/>
    <property type="project" value="TreeGrafter"/>
</dbReference>
<keyword evidence="6" id="KW-1185">Reference proteome</keyword>
<organism evidence="5 6">
    <name type="scientific">Quercus lobata</name>
    <name type="common">Valley oak</name>
    <dbReference type="NCBI Taxonomy" id="97700"/>
    <lineage>
        <taxon>Eukaryota</taxon>
        <taxon>Viridiplantae</taxon>
        <taxon>Streptophyta</taxon>
        <taxon>Embryophyta</taxon>
        <taxon>Tracheophyta</taxon>
        <taxon>Spermatophyta</taxon>
        <taxon>Magnoliopsida</taxon>
        <taxon>eudicotyledons</taxon>
        <taxon>Gunneridae</taxon>
        <taxon>Pentapetalae</taxon>
        <taxon>rosids</taxon>
        <taxon>fabids</taxon>
        <taxon>Fagales</taxon>
        <taxon>Fagaceae</taxon>
        <taxon>Quercus</taxon>
    </lineage>
</organism>
<dbReference type="SUPFAM" id="SSF56219">
    <property type="entry name" value="DNase I-like"/>
    <property type="match status" value="1"/>
</dbReference>
<reference evidence="5" key="2">
    <citation type="submission" date="2021-01" db="UniProtKB">
        <authorList>
            <consortium name="EnsemblPlants"/>
        </authorList>
    </citation>
    <scope>IDENTIFICATION</scope>
</reference>
<dbReference type="InParanoid" id="A0A7N2R1H7"/>
<dbReference type="PANTHER" id="PTHR10997:SF9">
    <property type="entry name" value="IMPORTIN-9"/>
    <property type="match status" value="1"/>
</dbReference>
<keyword evidence="2" id="KW-0813">Transport</keyword>
<dbReference type="InterPro" id="IPR036691">
    <property type="entry name" value="Endo/exonu/phosph_ase_sf"/>
</dbReference>
<evidence type="ECO:0000256" key="2">
    <source>
        <dbReference type="ARBA" id="ARBA00022448"/>
    </source>
</evidence>
<evidence type="ECO:0000256" key="1">
    <source>
        <dbReference type="ARBA" id="ARBA00004123"/>
    </source>
</evidence>
<dbReference type="Gramene" id="QL03p044436:mrna">
    <property type="protein sequence ID" value="QL03p044436:mrna"/>
    <property type="gene ID" value="QL03p044436"/>
</dbReference>
<dbReference type="EnsemblPlants" id="QL03p044436:mrna">
    <property type="protein sequence ID" value="QL03p044436:mrna"/>
    <property type="gene ID" value="QL03p044436"/>
</dbReference>
<proteinExistence type="predicted"/>
<dbReference type="InterPro" id="IPR011989">
    <property type="entry name" value="ARM-like"/>
</dbReference>
<evidence type="ECO:0000313" key="6">
    <source>
        <dbReference type="Proteomes" id="UP000594261"/>
    </source>
</evidence>
<dbReference type="GO" id="GO:0005635">
    <property type="term" value="C:nuclear envelope"/>
    <property type="evidence" value="ECO:0007669"/>
    <property type="project" value="TreeGrafter"/>
</dbReference>
<dbReference type="GO" id="GO:0005829">
    <property type="term" value="C:cytosol"/>
    <property type="evidence" value="ECO:0007669"/>
    <property type="project" value="TreeGrafter"/>
</dbReference>
<dbReference type="PANTHER" id="PTHR10997">
    <property type="entry name" value="IMPORTIN-7, 8, 11"/>
    <property type="match status" value="1"/>
</dbReference>
<dbReference type="EMBL" id="LRBV02000003">
    <property type="status" value="NOT_ANNOTATED_CDS"/>
    <property type="molecule type" value="Genomic_DNA"/>
</dbReference>
<evidence type="ECO:0000256" key="3">
    <source>
        <dbReference type="ARBA" id="ARBA00023242"/>
    </source>
</evidence>
<dbReference type="InterPro" id="IPR016024">
    <property type="entry name" value="ARM-type_fold"/>
</dbReference>
<dbReference type="PROSITE" id="PS50166">
    <property type="entry name" value="IMPORTIN_B_NT"/>
    <property type="match status" value="1"/>
</dbReference>
<accession>A0A7N2R1H7</accession>
<dbReference type="SUPFAM" id="SSF48371">
    <property type="entry name" value="ARM repeat"/>
    <property type="match status" value="1"/>
</dbReference>
<dbReference type="AlphaFoldDB" id="A0A7N2R1H7"/>
<comment type="subcellular location">
    <subcellularLocation>
        <location evidence="1">Nucleus</location>
    </subcellularLocation>
</comment>